<gene>
    <name evidence="2" type="ORF">PYW07_005511</name>
</gene>
<evidence type="ECO:0000313" key="3">
    <source>
        <dbReference type="Proteomes" id="UP001231518"/>
    </source>
</evidence>
<accession>A0AAD7YK13</accession>
<comment type="caution">
    <text evidence="2">The sequence shown here is derived from an EMBL/GenBank/DDBJ whole genome shotgun (WGS) entry which is preliminary data.</text>
</comment>
<dbReference type="InterPro" id="IPR004119">
    <property type="entry name" value="EcKL"/>
</dbReference>
<name>A0AAD7YK13_MYTSE</name>
<keyword evidence="3" id="KW-1185">Reference proteome</keyword>
<dbReference type="SUPFAM" id="SSF56112">
    <property type="entry name" value="Protein kinase-like (PK-like)"/>
    <property type="match status" value="1"/>
</dbReference>
<sequence>MDDIPQHFNDLVHKIAQEQKFANYDLDVKPISSGGANYTSKLYTVTISEGSRVLQMFAKIAAVGEQMRAHMPKLYDTERYFYTKLDDLYEKIENDFKLPDEHKLAFPKFYGCNPAKYEETVVLENLVVDGYLAYDRMKAIDWPYASSAVKELAKFHAVSFAHWKYYPENFETVMEEFKFDFNMGDDGMKRHMETVTSRAIDLVDEQNKAKLARFFEAALSSPESFAPEFKKSRRPVLGHGDYRPSNLMHKNLDDGKVEIKIVDLQTLQAGSPVTDLLYFIFTGSDEEFRAKYFDKLIDHYYTELSAAMRRLSLNPDEIFSREDFDFELKEKLPFGLTLAVFTLPVITVDTANAPEVNENLDISNFAIEKTSDLYAERLNGVVNDYVKWGILT</sequence>
<dbReference type="InterPro" id="IPR011009">
    <property type="entry name" value="Kinase-like_dom_sf"/>
</dbReference>
<feature type="domain" description="CHK kinase-like" evidence="1">
    <location>
        <begin position="121"/>
        <end position="310"/>
    </location>
</feature>
<evidence type="ECO:0000259" key="1">
    <source>
        <dbReference type="SMART" id="SM00587"/>
    </source>
</evidence>
<dbReference type="PANTHER" id="PTHR11012:SF30">
    <property type="entry name" value="PROTEIN KINASE-LIKE DOMAIN-CONTAINING"/>
    <property type="match status" value="1"/>
</dbReference>
<dbReference type="SMART" id="SM00587">
    <property type="entry name" value="CHK"/>
    <property type="match status" value="1"/>
</dbReference>
<protein>
    <recommendedName>
        <fullName evidence="1">CHK kinase-like domain-containing protein</fullName>
    </recommendedName>
</protein>
<dbReference type="InterPro" id="IPR015897">
    <property type="entry name" value="CHK_kinase-like"/>
</dbReference>
<dbReference type="Gene3D" id="3.90.1200.10">
    <property type="match status" value="1"/>
</dbReference>
<dbReference type="Proteomes" id="UP001231518">
    <property type="component" value="Chromosome 18"/>
</dbReference>
<proteinExistence type="predicted"/>
<dbReference type="EMBL" id="JARGEI010000016">
    <property type="protein sequence ID" value="KAJ8717581.1"/>
    <property type="molecule type" value="Genomic_DNA"/>
</dbReference>
<organism evidence="2 3">
    <name type="scientific">Mythimna separata</name>
    <name type="common">Oriental armyworm</name>
    <name type="synonym">Pseudaletia separata</name>
    <dbReference type="NCBI Taxonomy" id="271217"/>
    <lineage>
        <taxon>Eukaryota</taxon>
        <taxon>Metazoa</taxon>
        <taxon>Ecdysozoa</taxon>
        <taxon>Arthropoda</taxon>
        <taxon>Hexapoda</taxon>
        <taxon>Insecta</taxon>
        <taxon>Pterygota</taxon>
        <taxon>Neoptera</taxon>
        <taxon>Endopterygota</taxon>
        <taxon>Lepidoptera</taxon>
        <taxon>Glossata</taxon>
        <taxon>Ditrysia</taxon>
        <taxon>Noctuoidea</taxon>
        <taxon>Noctuidae</taxon>
        <taxon>Noctuinae</taxon>
        <taxon>Hadenini</taxon>
        <taxon>Mythimna</taxon>
    </lineage>
</organism>
<dbReference type="AlphaFoldDB" id="A0AAD7YK13"/>
<reference evidence="2" key="1">
    <citation type="submission" date="2023-03" db="EMBL/GenBank/DDBJ databases">
        <title>Chromosome-level genomes of two armyworms, Mythimna separata and Mythimna loreyi, provide insights into the biosynthesis and reception of sex pheromones.</title>
        <authorList>
            <person name="Zhao H."/>
        </authorList>
    </citation>
    <scope>NUCLEOTIDE SEQUENCE</scope>
    <source>
        <strain evidence="2">BeijingLab</strain>
        <tissue evidence="2">Pupa</tissue>
    </source>
</reference>
<dbReference type="PANTHER" id="PTHR11012">
    <property type="entry name" value="PROTEIN KINASE-LIKE DOMAIN-CONTAINING"/>
    <property type="match status" value="1"/>
</dbReference>
<evidence type="ECO:0000313" key="2">
    <source>
        <dbReference type="EMBL" id="KAJ8717581.1"/>
    </source>
</evidence>
<dbReference type="Pfam" id="PF02958">
    <property type="entry name" value="EcKL"/>
    <property type="match status" value="1"/>
</dbReference>